<feature type="compositionally biased region" description="Gly residues" evidence="1">
    <location>
        <begin position="161"/>
        <end position="171"/>
    </location>
</feature>
<evidence type="ECO:0000256" key="1">
    <source>
        <dbReference type="SAM" id="MobiDB-lite"/>
    </source>
</evidence>
<evidence type="ECO:0000313" key="2">
    <source>
        <dbReference type="EMBL" id="GIM05432.1"/>
    </source>
</evidence>
<organism evidence="2 3">
    <name type="scientific">Volvox reticuliferus</name>
    <dbReference type="NCBI Taxonomy" id="1737510"/>
    <lineage>
        <taxon>Eukaryota</taxon>
        <taxon>Viridiplantae</taxon>
        <taxon>Chlorophyta</taxon>
        <taxon>core chlorophytes</taxon>
        <taxon>Chlorophyceae</taxon>
        <taxon>CS clade</taxon>
        <taxon>Chlamydomonadales</taxon>
        <taxon>Volvocaceae</taxon>
        <taxon>Volvox</taxon>
    </lineage>
</organism>
<accession>A0A8J4GEF1</accession>
<protein>
    <submittedName>
        <fullName evidence="2">Uncharacterized protein</fullName>
    </submittedName>
</protein>
<gene>
    <name evidence="2" type="ORF">Vretimale_9935</name>
</gene>
<feature type="compositionally biased region" description="Pro residues" evidence="1">
    <location>
        <begin position="127"/>
        <end position="153"/>
    </location>
</feature>
<sequence>ATATATATATMAAAAAAQLPAPAHRSMSPSGGSNTTAASNELTQTASGTMEPERSSSAYGGAVLHVAVNSTDETVTVVDTAVATAAVMATAAVSPSCSSCSPTEGSNSTKMLQPVLFHSRVPQLQPLQPPQESPPQQQSPPPLHHQPHPPPHPYSHSLPGHSGGRWRGFGGSVTAEDAIGSGGGDGGAASSSSSCGNGGDNGGGSAIFTTTNMGGFGGGKVPRADSPFAVCMDEVCKVGSAV</sequence>
<comment type="caution">
    <text evidence="2">The sequence shown here is derived from an EMBL/GenBank/DDBJ whole genome shotgun (WGS) entry which is preliminary data.</text>
</comment>
<feature type="region of interest" description="Disordered" evidence="1">
    <location>
        <begin position="125"/>
        <end position="198"/>
    </location>
</feature>
<proteinExistence type="predicted"/>
<dbReference type="AlphaFoldDB" id="A0A8J4GEF1"/>
<evidence type="ECO:0000313" key="3">
    <source>
        <dbReference type="Proteomes" id="UP000722791"/>
    </source>
</evidence>
<dbReference type="Proteomes" id="UP000722791">
    <property type="component" value="Unassembled WGS sequence"/>
</dbReference>
<feature type="non-terminal residue" evidence="2">
    <location>
        <position position="1"/>
    </location>
</feature>
<reference evidence="2" key="1">
    <citation type="journal article" date="2021" name="Proc. Natl. Acad. Sci. U.S.A.">
        <title>Three genomes in the algal genus Volvox reveal the fate of a haploid sex-determining region after a transition to homothallism.</title>
        <authorList>
            <person name="Yamamoto K."/>
            <person name="Hamaji T."/>
            <person name="Kawai-Toyooka H."/>
            <person name="Matsuzaki R."/>
            <person name="Takahashi F."/>
            <person name="Nishimura Y."/>
            <person name="Kawachi M."/>
            <person name="Noguchi H."/>
            <person name="Minakuchi Y."/>
            <person name="Umen J.G."/>
            <person name="Toyoda A."/>
            <person name="Nozaki H."/>
        </authorList>
    </citation>
    <scope>NUCLEOTIDE SEQUENCE</scope>
    <source>
        <strain evidence="2">NIES-3785</strain>
    </source>
</reference>
<name>A0A8J4GEF1_9CHLO</name>
<feature type="compositionally biased region" description="Polar residues" evidence="1">
    <location>
        <begin position="27"/>
        <end position="38"/>
    </location>
</feature>
<dbReference type="EMBL" id="BNCQ01000018">
    <property type="protein sequence ID" value="GIM05432.1"/>
    <property type="molecule type" value="Genomic_DNA"/>
</dbReference>
<feature type="region of interest" description="Disordered" evidence="1">
    <location>
        <begin position="17"/>
        <end position="38"/>
    </location>
</feature>